<reference evidence="2" key="1">
    <citation type="submission" date="2014-06" db="EMBL/GenBank/DDBJ databases">
        <title>Key roles for freshwater Actinobacteria revealed by deep metagenomic sequencing.</title>
        <authorList>
            <person name="Ghai R."/>
            <person name="Mizuno C.M."/>
            <person name="Picazo A."/>
            <person name="Camacho A."/>
            <person name="Rodriguez-Valera F."/>
        </authorList>
    </citation>
    <scope>NUCLEOTIDE SEQUENCE</scope>
</reference>
<comment type="caution">
    <text evidence="2">The sequence shown here is derived from an EMBL/GenBank/DDBJ whole genome shotgun (WGS) entry which is preliminary data.</text>
</comment>
<feature type="transmembrane region" description="Helical" evidence="1">
    <location>
        <begin position="48"/>
        <end position="67"/>
    </location>
</feature>
<keyword evidence="1" id="KW-0472">Membrane</keyword>
<evidence type="ECO:0000313" key="2">
    <source>
        <dbReference type="EMBL" id="KGA16607.1"/>
    </source>
</evidence>
<proteinExistence type="predicted"/>
<protein>
    <submittedName>
        <fullName evidence="2">Uncharacterized protein</fullName>
    </submittedName>
</protein>
<keyword evidence="1" id="KW-0812">Transmembrane</keyword>
<dbReference type="EMBL" id="JNSL01000080">
    <property type="protein sequence ID" value="KGA16607.1"/>
    <property type="molecule type" value="Genomic_DNA"/>
</dbReference>
<evidence type="ECO:0000256" key="1">
    <source>
        <dbReference type="SAM" id="Phobius"/>
    </source>
</evidence>
<dbReference type="AlphaFoldDB" id="A0A094PZR0"/>
<keyword evidence="1" id="KW-1133">Transmembrane helix</keyword>
<gene>
    <name evidence="2" type="ORF">GM51_12220</name>
</gene>
<organism evidence="2">
    <name type="scientific">freshwater metagenome</name>
    <dbReference type="NCBI Taxonomy" id="449393"/>
    <lineage>
        <taxon>unclassified sequences</taxon>
        <taxon>metagenomes</taxon>
        <taxon>ecological metagenomes</taxon>
    </lineage>
</organism>
<accession>A0A094PZR0</accession>
<feature type="transmembrane region" description="Helical" evidence="1">
    <location>
        <begin position="7"/>
        <end position="28"/>
    </location>
</feature>
<name>A0A094PZR0_9ZZZZ</name>
<sequence>MFLGENLLAYLVLALGGALAVGNILALIKPPPTAKVEGDLVKAPVARSVLMAAVGALAAAWSLASLIR</sequence>